<dbReference type="Proteomes" id="UP000663827">
    <property type="component" value="Unassembled WGS sequence"/>
</dbReference>
<proteinExistence type="predicted"/>
<evidence type="ECO:0000256" key="5">
    <source>
        <dbReference type="SAM" id="MobiDB-lite"/>
    </source>
</evidence>
<feature type="zinc finger region" description="C3H1-type" evidence="4">
    <location>
        <begin position="29"/>
        <end position="57"/>
    </location>
</feature>
<evidence type="ECO:0000256" key="1">
    <source>
        <dbReference type="ARBA" id="ARBA00022723"/>
    </source>
</evidence>
<dbReference type="PANTHER" id="PTHR46156:SF1">
    <property type="entry name" value="ZINC FINGER CCCH DOMAIN-CONTAINING PROTEIN 3"/>
    <property type="match status" value="1"/>
</dbReference>
<dbReference type="GO" id="GO:0008270">
    <property type="term" value="F:zinc ion binding"/>
    <property type="evidence" value="ECO:0007669"/>
    <property type="project" value="UniProtKB-KW"/>
</dbReference>
<gene>
    <name evidence="7" type="ORF">RDB_LOCUS88741</name>
</gene>
<dbReference type="EMBL" id="CAJNJQ010001824">
    <property type="protein sequence ID" value="CAE7151353.1"/>
    <property type="molecule type" value="Genomic_DNA"/>
</dbReference>
<organism evidence="7 8">
    <name type="scientific">Rhizoctonia solani</name>
    <dbReference type="NCBI Taxonomy" id="456999"/>
    <lineage>
        <taxon>Eukaryota</taxon>
        <taxon>Fungi</taxon>
        <taxon>Dikarya</taxon>
        <taxon>Basidiomycota</taxon>
        <taxon>Agaricomycotina</taxon>
        <taxon>Agaricomycetes</taxon>
        <taxon>Cantharellales</taxon>
        <taxon>Ceratobasidiaceae</taxon>
        <taxon>Rhizoctonia</taxon>
    </lineage>
</organism>
<feature type="region of interest" description="Disordered" evidence="5">
    <location>
        <begin position="96"/>
        <end position="152"/>
    </location>
</feature>
<name>A0A8H3HVQ8_9AGAM</name>
<dbReference type="SUPFAM" id="SSF90229">
    <property type="entry name" value="CCCH zinc finger"/>
    <property type="match status" value="1"/>
</dbReference>
<comment type="caution">
    <text evidence="7">The sequence shown here is derived from an EMBL/GenBank/DDBJ whole genome shotgun (WGS) entry which is preliminary data.</text>
</comment>
<protein>
    <recommendedName>
        <fullName evidence="6">C3H1-type domain-containing protein</fullName>
    </recommendedName>
</protein>
<evidence type="ECO:0000256" key="2">
    <source>
        <dbReference type="ARBA" id="ARBA00022771"/>
    </source>
</evidence>
<dbReference type="Gene3D" id="4.10.1000.10">
    <property type="entry name" value="Zinc finger, CCCH-type"/>
    <property type="match status" value="1"/>
</dbReference>
<dbReference type="SMART" id="SM00356">
    <property type="entry name" value="ZnF_C3H1"/>
    <property type="match status" value="2"/>
</dbReference>
<dbReference type="PANTHER" id="PTHR46156">
    <property type="entry name" value="CCCH ZINGC FINGER"/>
    <property type="match status" value="1"/>
</dbReference>
<evidence type="ECO:0000256" key="3">
    <source>
        <dbReference type="ARBA" id="ARBA00022833"/>
    </source>
</evidence>
<accession>A0A8H3HVQ8</accession>
<evidence type="ECO:0000256" key="4">
    <source>
        <dbReference type="PROSITE-ProRule" id="PRU00723"/>
    </source>
</evidence>
<keyword evidence="2 4" id="KW-0863">Zinc-finger</keyword>
<feature type="domain" description="C3H1-type" evidence="6">
    <location>
        <begin position="1"/>
        <end position="26"/>
    </location>
</feature>
<sequence length="152" mass="17082">MPLCVHFQNAGRCRLGTACPYPHVFLGDKPKQGVCRDFAVLGYCARGIECERNHVRECPDFAERGVCGTKGCKLPHVIRASRGKMEAAKVAALAKAEEPVEEQKQQKQKLGDEFVSLMFEESEDEDEEQAEEEDEEDPDLNIILTDHEDDDD</sequence>
<dbReference type="PROSITE" id="PS50103">
    <property type="entry name" value="ZF_C3H1"/>
    <property type="match status" value="2"/>
</dbReference>
<dbReference type="AlphaFoldDB" id="A0A8H3HVQ8"/>
<dbReference type="InterPro" id="IPR000571">
    <property type="entry name" value="Znf_CCCH"/>
</dbReference>
<reference evidence="7" key="1">
    <citation type="submission" date="2021-01" db="EMBL/GenBank/DDBJ databases">
        <authorList>
            <person name="Kaushik A."/>
        </authorList>
    </citation>
    <scope>NUCLEOTIDE SEQUENCE</scope>
    <source>
        <strain evidence="7">AG5</strain>
    </source>
</reference>
<feature type="compositionally biased region" description="Basic and acidic residues" evidence="5">
    <location>
        <begin position="96"/>
        <end position="112"/>
    </location>
</feature>
<dbReference type="GO" id="GO:0005634">
    <property type="term" value="C:nucleus"/>
    <property type="evidence" value="ECO:0007669"/>
    <property type="project" value="TreeGrafter"/>
</dbReference>
<feature type="zinc finger region" description="C3H1-type" evidence="4">
    <location>
        <begin position="1"/>
        <end position="26"/>
    </location>
</feature>
<feature type="compositionally biased region" description="Acidic residues" evidence="5">
    <location>
        <begin position="120"/>
        <end position="139"/>
    </location>
</feature>
<keyword evidence="3 4" id="KW-0862">Zinc</keyword>
<evidence type="ECO:0000313" key="7">
    <source>
        <dbReference type="EMBL" id="CAE7151353.1"/>
    </source>
</evidence>
<keyword evidence="1 4" id="KW-0479">Metal-binding</keyword>
<dbReference type="Pfam" id="PF00642">
    <property type="entry name" value="zf-CCCH"/>
    <property type="match status" value="1"/>
</dbReference>
<evidence type="ECO:0000259" key="6">
    <source>
        <dbReference type="PROSITE" id="PS50103"/>
    </source>
</evidence>
<dbReference type="InterPro" id="IPR036855">
    <property type="entry name" value="Znf_CCCH_sf"/>
</dbReference>
<evidence type="ECO:0000313" key="8">
    <source>
        <dbReference type="Proteomes" id="UP000663827"/>
    </source>
</evidence>
<feature type="domain" description="C3H1-type" evidence="6">
    <location>
        <begin position="29"/>
        <end position="57"/>
    </location>
</feature>